<reference evidence="6 8" key="2">
    <citation type="journal article" date="2013" name="Nature">
        <title>Insights into bilaterian evolution from three spiralian genomes.</title>
        <authorList>
            <person name="Simakov O."/>
            <person name="Marletaz F."/>
            <person name="Cho S.J."/>
            <person name="Edsinger-Gonzales E."/>
            <person name="Havlak P."/>
            <person name="Hellsten U."/>
            <person name="Kuo D.H."/>
            <person name="Larsson T."/>
            <person name="Lv J."/>
            <person name="Arendt D."/>
            <person name="Savage R."/>
            <person name="Osoegawa K."/>
            <person name="de Jong P."/>
            <person name="Grimwood J."/>
            <person name="Chapman J.A."/>
            <person name="Shapiro H."/>
            <person name="Aerts A."/>
            <person name="Otillar R.P."/>
            <person name="Terry A.Y."/>
            <person name="Boore J.L."/>
            <person name="Grigoriev I.V."/>
            <person name="Lindberg D.R."/>
            <person name="Seaver E.C."/>
            <person name="Weisblat D.A."/>
            <person name="Putnam N.H."/>
            <person name="Rokhsar D.S."/>
        </authorList>
    </citation>
    <scope>NUCLEOTIDE SEQUENCE</scope>
</reference>
<evidence type="ECO:0000313" key="8">
    <source>
        <dbReference type="Proteomes" id="UP000015101"/>
    </source>
</evidence>
<name>T1EK64_HELRO</name>
<dbReference type="Pfam" id="PF00010">
    <property type="entry name" value="HLH"/>
    <property type="match status" value="1"/>
</dbReference>
<dbReference type="eggNOG" id="KOG1318">
    <property type="taxonomic scope" value="Eukaryota"/>
</dbReference>
<feature type="domain" description="BHLH" evidence="5">
    <location>
        <begin position="1"/>
        <end position="46"/>
    </location>
</feature>
<evidence type="ECO:0000256" key="3">
    <source>
        <dbReference type="ARBA" id="ARBA00023163"/>
    </source>
</evidence>
<dbReference type="OrthoDB" id="690068at2759"/>
<protein>
    <recommendedName>
        <fullName evidence="5">BHLH domain-containing protein</fullName>
    </recommendedName>
</protein>
<dbReference type="GeneID" id="20196964"/>
<evidence type="ECO:0000313" key="7">
    <source>
        <dbReference type="EnsemblMetazoa" id="HelroP148263"/>
    </source>
</evidence>
<reference evidence="8" key="1">
    <citation type="submission" date="2012-12" db="EMBL/GenBank/DDBJ databases">
        <authorList>
            <person name="Hellsten U."/>
            <person name="Grimwood J."/>
            <person name="Chapman J.A."/>
            <person name="Shapiro H."/>
            <person name="Aerts A."/>
            <person name="Otillar R.P."/>
            <person name="Terry A.Y."/>
            <person name="Boore J.L."/>
            <person name="Simakov O."/>
            <person name="Marletaz F."/>
            <person name="Cho S.-J."/>
            <person name="Edsinger-Gonzales E."/>
            <person name="Havlak P."/>
            <person name="Kuo D.-H."/>
            <person name="Larsson T."/>
            <person name="Lv J."/>
            <person name="Arendt D."/>
            <person name="Savage R."/>
            <person name="Osoegawa K."/>
            <person name="de Jong P."/>
            <person name="Lindberg D.R."/>
            <person name="Seaver E.C."/>
            <person name="Weisblat D.A."/>
            <person name="Putnam N.H."/>
            <person name="Grigoriev I.V."/>
            <person name="Rokhsar D.S."/>
        </authorList>
    </citation>
    <scope>NUCLEOTIDE SEQUENCE</scope>
</reference>
<dbReference type="GO" id="GO:0005634">
    <property type="term" value="C:nucleus"/>
    <property type="evidence" value="ECO:0007669"/>
    <property type="project" value="UniProtKB-SubCell"/>
</dbReference>
<dbReference type="EMBL" id="KB095905">
    <property type="protein sequence ID" value="ESO09986.1"/>
    <property type="molecule type" value="Genomic_DNA"/>
</dbReference>
<dbReference type="InParanoid" id="T1EK64"/>
<evidence type="ECO:0000259" key="5">
    <source>
        <dbReference type="PROSITE" id="PS50888"/>
    </source>
</evidence>
<dbReference type="InterPro" id="IPR011598">
    <property type="entry name" value="bHLH_dom"/>
</dbReference>
<dbReference type="AlphaFoldDB" id="T1EK64"/>
<accession>T1EK64</accession>
<comment type="subcellular location">
    <subcellularLocation>
        <location evidence="1">Nucleus</location>
    </subcellularLocation>
</comment>
<evidence type="ECO:0000256" key="2">
    <source>
        <dbReference type="ARBA" id="ARBA00023015"/>
    </source>
</evidence>
<keyword evidence="3" id="KW-0804">Transcription</keyword>
<organism evidence="7 8">
    <name type="scientific">Helobdella robusta</name>
    <name type="common">Californian leech</name>
    <dbReference type="NCBI Taxonomy" id="6412"/>
    <lineage>
        <taxon>Eukaryota</taxon>
        <taxon>Metazoa</taxon>
        <taxon>Spiralia</taxon>
        <taxon>Lophotrochozoa</taxon>
        <taxon>Annelida</taxon>
        <taxon>Clitellata</taxon>
        <taxon>Hirudinea</taxon>
        <taxon>Rhynchobdellida</taxon>
        <taxon>Glossiphoniidae</taxon>
        <taxon>Helobdella</taxon>
    </lineage>
</organism>
<evidence type="ECO:0000256" key="1">
    <source>
        <dbReference type="ARBA" id="ARBA00004123"/>
    </source>
</evidence>
<dbReference type="InterPro" id="IPR036638">
    <property type="entry name" value="HLH_DNA-bd_sf"/>
</dbReference>
<dbReference type="Gene3D" id="4.10.280.10">
    <property type="entry name" value="Helix-loop-helix DNA-binding domain"/>
    <property type="match status" value="1"/>
</dbReference>
<evidence type="ECO:0000256" key="4">
    <source>
        <dbReference type="ARBA" id="ARBA00023242"/>
    </source>
</evidence>
<dbReference type="EMBL" id="AMQM01002849">
    <property type="status" value="NOT_ANNOTATED_CDS"/>
    <property type="molecule type" value="Genomic_DNA"/>
</dbReference>
<dbReference type="GO" id="GO:0006357">
    <property type="term" value="P:regulation of transcription by RNA polymerase II"/>
    <property type="evidence" value="ECO:0007669"/>
    <property type="project" value="UniProtKB-ARBA"/>
</dbReference>
<reference evidence="7" key="3">
    <citation type="submission" date="2015-06" db="UniProtKB">
        <authorList>
            <consortium name="EnsemblMetazoa"/>
        </authorList>
    </citation>
    <scope>IDENTIFICATION</scope>
</reference>
<proteinExistence type="predicted"/>
<dbReference type="InterPro" id="IPR051732">
    <property type="entry name" value="USF"/>
</dbReference>
<dbReference type="OMA" id="RECNESQ"/>
<dbReference type="RefSeq" id="XP_009011800.1">
    <property type="nucleotide sequence ID" value="XM_009013552.1"/>
</dbReference>
<keyword evidence="2" id="KW-0805">Transcription regulation</keyword>
<dbReference type="EnsemblMetazoa" id="HelroT148263">
    <property type="protein sequence ID" value="HelroP148263"/>
    <property type="gene ID" value="HelroG148263"/>
</dbReference>
<dbReference type="SUPFAM" id="SSF47459">
    <property type="entry name" value="HLH, helix-loop-helix DNA-binding domain"/>
    <property type="match status" value="1"/>
</dbReference>
<evidence type="ECO:0000313" key="6">
    <source>
        <dbReference type="EMBL" id="ESO09986.1"/>
    </source>
</evidence>
<dbReference type="CTD" id="20196964"/>
<dbReference type="HOGENOM" id="CLU_2874253_0_0_1"/>
<dbReference type="PANTHER" id="PTHR46117">
    <property type="entry name" value="FI24210P1"/>
    <property type="match status" value="1"/>
</dbReference>
<dbReference type="GO" id="GO:0046983">
    <property type="term" value="F:protein dimerization activity"/>
    <property type="evidence" value="ECO:0007669"/>
    <property type="project" value="InterPro"/>
</dbReference>
<dbReference type="SMART" id="SM00353">
    <property type="entry name" value="HLH"/>
    <property type="match status" value="1"/>
</dbReference>
<keyword evidence="8" id="KW-1185">Reference proteome</keyword>
<dbReference type="STRING" id="6412.T1EK64"/>
<keyword evidence="4" id="KW-0539">Nucleus</keyword>
<gene>
    <name evidence="7" type="primary">20196964</name>
    <name evidence="6" type="ORF">HELRODRAFT_148263</name>
</gene>
<dbReference type="KEGG" id="hro:HELRODRAFT_148263"/>
<dbReference type="Proteomes" id="UP000015101">
    <property type="component" value="Unassembled WGS sequence"/>
</dbReference>
<sequence>VERRRRETLNRWIFQIAKILPDCPTDKKNFNKGAILSKTFDYITKLQAENRELKKCLRECNESQ</sequence>
<dbReference type="PANTHER" id="PTHR46117:SF3">
    <property type="entry name" value="FI24210P1"/>
    <property type="match status" value="1"/>
</dbReference>
<dbReference type="PROSITE" id="PS50888">
    <property type="entry name" value="BHLH"/>
    <property type="match status" value="1"/>
</dbReference>